<dbReference type="PROSITE" id="PS51257">
    <property type="entry name" value="PROKAR_LIPOPROTEIN"/>
    <property type="match status" value="1"/>
</dbReference>
<feature type="non-terminal residue" evidence="1">
    <location>
        <position position="29"/>
    </location>
</feature>
<accession>A0A382XJ37</accession>
<gene>
    <name evidence="1" type="ORF">METZ01_LOCUS423172</name>
</gene>
<reference evidence="1" key="1">
    <citation type="submission" date="2018-05" db="EMBL/GenBank/DDBJ databases">
        <authorList>
            <person name="Lanie J.A."/>
            <person name="Ng W.-L."/>
            <person name="Kazmierczak K.M."/>
            <person name="Andrzejewski T.M."/>
            <person name="Davidsen T.M."/>
            <person name="Wayne K.J."/>
            <person name="Tettelin H."/>
            <person name="Glass J.I."/>
            <person name="Rusch D."/>
            <person name="Podicherti R."/>
            <person name="Tsui H.-C.T."/>
            <person name="Winkler M.E."/>
        </authorList>
    </citation>
    <scope>NUCLEOTIDE SEQUENCE</scope>
</reference>
<dbReference type="AlphaFoldDB" id="A0A382XJ37"/>
<protein>
    <submittedName>
        <fullName evidence="1">Uncharacterized protein</fullName>
    </submittedName>
</protein>
<name>A0A382XJ37_9ZZZZ</name>
<sequence length="29" mass="3151">MLKYLTSAVLTTLLISACSEPKDVIITPE</sequence>
<dbReference type="EMBL" id="UINC01167674">
    <property type="protein sequence ID" value="SVD70318.1"/>
    <property type="molecule type" value="Genomic_DNA"/>
</dbReference>
<evidence type="ECO:0000313" key="1">
    <source>
        <dbReference type="EMBL" id="SVD70318.1"/>
    </source>
</evidence>
<proteinExistence type="predicted"/>
<organism evidence="1">
    <name type="scientific">marine metagenome</name>
    <dbReference type="NCBI Taxonomy" id="408172"/>
    <lineage>
        <taxon>unclassified sequences</taxon>
        <taxon>metagenomes</taxon>
        <taxon>ecological metagenomes</taxon>
    </lineage>
</organism>